<keyword evidence="1" id="KW-0812">Transmembrane</keyword>
<keyword evidence="1" id="KW-1133">Transmembrane helix</keyword>
<feature type="transmembrane region" description="Helical" evidence="1">
    <location>
        <begin position="20"/>
        <end position="40"/>
    </location>
</feature>
<name>A0ABT1AB51_9PSEU</name>
<keyword evidence="1" id="KW-0472">Membrane</keyword>
<feature type="transmembrane region" description="Helical" evidence="1">
    <location>
        <begin position="52"/>
        <end position="74"/>
    </location>
</feature>
<evidence type="ECO:0000256" key="1">
    <source>
        <dbReference type="SAM" id="Phobius"/>
    </source>
</evidence>
<accession>A0ABT1AB51</accession>
<protein>
    <submittedName>
        <fullName evidence="2">Uncharacterized protein</fullName>
    </submittedName>
</protein>
<dbReference type="Proteomes" id="UP001165283">
    <property type="component" value="Unassembled WGS sequence"/>
</dbReference>
<reference evidence="2" key="1">
    <citation type="submission" date="2021-04" db="EMBL/GenBank/DDBJ databases">
        <title>Pseudonocardia sp. nov., isolated from sandy soil of mangrove forest.</title>
        <authorList>
            <person name="Zan Z."/>
            <person name="Huang R."/>
            <person name="Liu W."/>
        </authorList>
    </citation>
    <scope>NUCLEOTIDE SEQUENCE</scope>
    <source>
        <strain evidence="2">S2-4</strain>
    </source>
</reference>
<organism evidence="2 3">
    <name type="scientific">Pseudonocardia humida</name>
    <dbReference type="NCBI Taxonomy" id="2800819"/>
    <lineage>
        <taxon>Bacteria</taxon>
        <taxon>Bacillati</taxon>
        <taxon>Actinomycetota</taxon>
        <taxon>Actinomycetes</taxon>
        <taxon>Pseudonocardiales</taxon>
        <taxon>Pseudonocardiaceae</taxon>
        <taxon>Pseudonocardia</taxon>
    </lineage>
</organism>
<gene>
    <name evidence="2" type="ORF">KDL28_32880</name>
</gene>
<sequence>MVLDVVLVVKDRAKARFRAAASAVGKVGAGLVLWGVLLGSKFLVLQAVDLVFGARVSLGGFVPVTALIVVLLLARAGVRRLLDPPATGER</sequence>
<proteinExistence type="predicted"/>
<evidence type="ECO:0000313" key="2">
    <source>
        <dbReference type="EMBL" id="MCO1659869.1"/>
    </source>
</evidence>
<dbReference type="EMBL" id="JAGSOV010000072">
    <property type="protein sequence ID" value="MCO1659869.1"/>
    <property type="molecule type" value="Genomic_DNA"/>
</dbReference>
<evidence type="ECO:0000313" key="3">
    <source>
        <dbReference type="Proteomes" id="UP001165283"/>
    </source>
</evidence>
<dbReference type="RefSeq" id="WP_252444949.1">
    <property type="nucleotide sequence ID" value="NZ_JAGSOV010000072.1"/>
</dbReference>
<keyword evidence="3" id="KW-1185">Reference proteome</keyword>
<comment type="caution">
    <text evidence="2">The sequence shown here is derived from an EMBL/GenBank/DDBJ whole genome shotgun (WGS) entry which is preliminary data.</text>
</comment>